<dbReference type="Pfam" id="PF00248">
    <property type="entry name" value="Aldo_ket_red"/>
    <property type="match status" value="1"/>
</dbReference>
<dbReference type="SUPFAM" id="SSF51430">
    <property type="entry name" value="NAD(P)-linked oxidoreductase"/>
    <property type="match status" value="1"/>
</dbReference>
<accession>A0A9X2G6W8</accession>
<evidence type="ECO:0000313" key="2">
    <source>
        <dbReference type="EMBL" id="MCP2266735.1"/>
    </source>
</evidence>
<reference evidence="2" key="1">
    <citation type="submission" date="2022-06" db="EMBL/GenBank/DDBJ databases">
        <title>Genomic Encyclopedia of Archaeal and Bacterial Type Strains, Phase II (KMG-II): from individual species to whole genera.</title>
        <authorList>
            <person name="Goeker M."/>
        </authorList>
    </citation>
    <scope>NUCLEOTIDE SEQUENCE</scope>
    <source>
        <strain evidence="2">DSM 26652</strain>
    </source>
</reference>
<comment type="caution">
    <text evidence="2">The sequence shown here is derived from an EMBL/GenBank/DDBJ whole genome shotgun (WGS) entry which is preliminary data.</text>
</comment>
<evidence type="ECO:0000313" key="3">
    <source>
        <dbReference type="Proteomes" id="UP001139493"/>
    </source>
</evidence>
<evidence type="ECO:0000259" key="1">
    <source>
        <dbReference type="Pfam" id="PF00248"/>
    </source>
</evidence>
<dbReference type="InterPro" id="IPR023210">
    <property type="entry name" value="NADP_OxRdtase_dom"/>
</dbReference>
<keyword evidence="3" id="KW-1185">Reference proteome</keyword>
<sequence length="332" mass="34639">MSAAGSLPHMERRRVGTSGLRVSELGLGTMTWGRDTDEIDAAEQVRDFLDAGGTLLDTAASYADGDAERVIGTLLSGKVARHELVLTTKAGIRSESRSDGPGRVVDASRGALLDSLDESLARMGTDHVDLFLVACPDPNTSLEETVGALRIAVTSGRARYVGLSNHPGWATARAATLLEPDVGLAAVELEYSLLQRGVERDVLPAAEALGVGLLAWSPLGRGVLTGKYRRAIPADSRAAGALAGFVQPYLEGSASAVVEAVATAAEGLGRTPGEVAVAWLLERDGIAAAILGARTPAQLRSSLEAATLELPYEVHAALDDVSAPVIGYPERW</sequence>
<dbReference type="InterPro" id="IPR050523">
    <property type="entry name" value="AKR_Detox_Biosynth"/>
</dbReference>
<protein>
    <submittedName>
        <fullName evidence="2">Oxidoreductase</fullName>
    </submittedName>
</protein>
<feature type="domain" description="NADP-dependent oxidoreductase" evidence="1">
    <location>
        <begin position="24"/>
        <end position="321"/>
    </location>
</feature>
<proteinExistence type="predicted"/>
<name>A0A9X2G6W8_9MICO</name>
<dbReference type="Proteomes" id="UP001139493">
    <property type="component" value="Unassembled WGS sequence"/>
</dbReference>
<dbReference type="Gene3D" id="3.20.20.100">
    <property type="entry name" value="NADP-dependent oxidoreductase domain"/>
    <property type="match status" value="1"/>
</dbReference>
<dbReference type="InterPro" id="IPR036812">
    <property type="entry name" value="NAD(P)_OxRdtase_dom_sf"/>
</dbReference>
<gene>
    <name evidence="2" type="ORF">APR03_004105</name>
</gene>
<dbReference type="AlphaFoldDB" id="A0A9X2G6W8"/>
<organism evidence="2 3">
    <name type="scientific">Promicromonospora thailandica</name>
    <dbReference type="NCBI Taxonomy" id="765201"/>
    <lineage>
        <taxon>Bacteria</taxon>
        <taxon>Bacillati</taxon>
        <taxon>Actinomycetota</taxon>
        <taxon>Actinomycetes</taxon>
        <taxon>Micrococcales</taxon>
        <taxon>Promicromonosporaceae</taxon>
        <taxon>Promicromonospora</taxon>
    </lineage>
</organism>
<dbReference type="EMBL" id="JAMTCS010000014">
    <property type="protein sequence ID" value="MCP2266735.1"/>
    <property type="molecule type" value="Genomic_DNA"/>
</dbReference>
<dbReference type="PANTHER" id="PTHR43364">
    <property type="entry name" value="NADH-SPECIFIC METHYLGLYOXAL REDUCTASE-RELATED"/>
    <property type="match status" value="1"/>
</dbReference>
<dbReference type="GO" id="GO:0005829">
    <property type="term" value="C:cytosol"/>
    <property type="evidence" value="ECO:0007669"/>
    <property type="project" value="TreeGrafter"/>
</dbReference>
<dbReference type="PANTHER" id="PTHR43364:SF18">
    <property type="entry name" value="OXIDOREDUCTASE"/>
    <property type="match status" value="1"/>
</dbReference>